<dbReference type="EMBL" id="NXLV01000006">
    <property type="protein sequence ID" value="RDU70790.1"/>
    <property type="molecule type" value="Genomic_DNA"/>
</dbReference>
<gene>
    <name evidence="1" type="ORF">CQA58_04505</name>
</gene>
<dbReference type="AlphaFoldDB" id="A0A3D8J0Q4"/>
<dbReference type="RefSeq" id="WP_115569535.1">
    <property type="nucleotide sequence ID" value="NZ_NXLV01000006.1"/>
</dbReference>
<dbReference type="InterPro" id="IPR017945">
    <property type="entry name" value="DHBP_synth_RibB-like_a/b_dom"/>
</dbReference>
<sequence length="141" mass="16296">MLFLAQSDTTAGFLSQTPQEINHAKGREGKEVLIEVDSLDTLKNFVRIPQRHKTLVRRAKKTTFIYPNAKALRVVRDEKHLEFLRHFKALYSSSANPSGEGFSLEFALQRAEIIIEDSRGFFEDTPSKIYKLNTKTLKRRR</sequence>
<dbReference type="OrthoDB" id="5339525at2"/>
<evidence type="ECO:0000313" key="1">
    <source>
        <dbReference type="EMBL" id="RDU70790.1"/>
    </source>
</evidence>
<organism evidence="1 2">
    <name type="scientific">Helicobacter brantae</name>
    <dbReference type="NCBI Taxonomy" id="375927"/>
    <lineage>
        <taxon>Bacteria</taxon>
        <taxon>Pseudomonadati</taxon>
        <taxon>Campylobacterota</taxon>
        <taxon>Epsilonproteobacteria</taxon>
        <taxon>Campylobacterales</taxon>
        <taxon>Helicobacteraceae</taxon>
        <taxon>Helicobacter</taxon>
    </lineage>
</organism>
<accession>A0A3D8J0Q4</accession>
<dbReference type="SUPFAM" id="SSF55821">
    <property type="entry name" value="YrdC/RibB"/>
    <property type="match status" value="1"/>
</dbReference>
<evidence type="ECO:0000313" key="2">
    <source>
        <dbReference type="Proteomes" id="UP000257045"/>
    </source>
</evidence>
<dbReference type="Proteomes" id="UP000257045">
    <property type="component" value="Unassembled WGS sequence"/>
</dbReference>
<proteinExistence type="predicted"/>
<reference evidence="1 2" key="1">
    <citation type="submission" date="2018-04" db="EMBL/GenBank/DDBJ databases">
        <title>Novel Campyloabacter and Helicobacter Species and Strains.</title>
        <authorList>
            <person name="Mannion A.J."/>
            <person name="Shen Z."/>
            <person name="Fox J.G."/>
        </authorList>
    </citation>
    <scope>NUCLEOTIDE SEQUENCE [LARGE SCALE GENOMIC DNA]</scope>
    <source>
        <strain evidence="1 2">MIT 04-9366</strain>
    </source>
</reference>
<keyword evidence="2" id="KW-1185">Reference proteome</keyword>
<name>A0A3D8J0Q4_9HELI</name>
<protein>
    <submittedName>
        <fullName evidence="1">Sua5 YciO YrdC YwlC family protein</fullName>
    </submittedName>
</protein>
<comment type="caution">
    <text evidence="1">The sequence shown here is derived from an EMBL/GenBank/DDBJ whole genome shotgun (WGS) entry which is preliminary data.</text>
</comment>